<proteinExistence type="predicted"/>
<dbReference type="InterPro" id="IPR036388">
    <property type="entry name" value="WH-like_DNA-bd_sf"/>
</dbReference>
<evidence type="ECO:0000256" key="2">
    <source>
        <dbReference type="ARBA" id="ARBA00023125"/>
    </source>
</evidence>
<keyword evidence="1" id="KW-0805">Transcription regulation</keyword>
<dbReference type="InterPro" id="IPR016032">
    <property type="entry name" value="Sig_transdc_resp-reg_C-effctor"/>
</dbReference>
<evidence type="ECO:0000259" key="4">
    <source>
        <dbReference type="PROSITE" id="PS50043"/>
    </source>
</evidence>
<dbReference type="AlphaFoldDB" id="A0A077F8M4"/>
<dbReference type="SMART" id="SM00421">
    <property type="entry name" value="HTH_LUXR"/>
    <property type="match status" value="1"/>
</dbReference>
<accession>A0A077F8M4</accession>
<reference evidence="5 6" key="1">
    <citation type="submission" date="2014-07" db="EMBL/GenBank/DDBJ databases">
        <authorList>
            <person name="Lee K."/>
            <person name="Lim J.Y."/>
            <person name="Hwang I."/>
        </authorList>
    </citation>
    <scope>NUCLEOTIDE SEQUENCE [LARGE SCALE GENOMIC DNA]</scope>
    <source>
        <strain evidence="5 6">KL28</strain>
    </source>
</reference>
<gene>
    <name evidence="5" type="ORF">PSAKL28_26580</name>
</gene>
<dbReference type="SUPFAM" id="SSF46894">
    <property type="entry name" value="C-terminal effector domain of the bipartite response regulators"/>
    <property type="match status" value="1"/>
</dbReference>
<dbReference type="EMBL" id="CP009048">
    <property type="protein sequence ID" value="AIL61852.1"/>
    <property type="molecule type" value="Genomic_DNA"/>
</dbReference>
<protein>
    <submittedName>
        <fullName evidence="5">LuxR family transcriptional regulator</fullName>
    </submittedName>
</protein>
<keyword evidence="3" id="KW-0804">Transcription</keyword>
<feature type="domain" description="HTH luxR-type" evidence="4">
    <location>
        <begin position="205"/>
        <end position="270"/>
    </location>
</feature>
<dbReference type="PRINTS" id="PR00038">
    <property type="entry name" value="HTHLUXR"/>
</dbReference>
<dbReference type="GO" id="GO:0006355">
    <property type="term" value="P:regulation of DNA-templated transcription"/>
    <property type="evidence" value="ECO:0007669"/>
    <property type="project" value="InterPro"/>
</dbReference>
<dbReference type="InterPro" id="IPR000792">
    <property type="entry name" value="Tscrpt_reg_LuxR_C"/>
</dbReference>
<dbReference type="KEGG" id="palk:PSAKL28_26580"/>
<evidence type="ECO:0000313" key="6">
    <source>
        <dbReference type="Proteomes" id="UP000028931"/>
    </source>
</evidence>
<evidence type="ECO:0000256" key="3">
    <source>
        <dbReference type="ARBA" id="ARBA00023163"/>
    </source>
</evidence>
<dbReference type="PANTHER" id="PTHR44688:SF16">
    <property type="entry name" value="DNA-BINDING TRANSCRIPTIONAL ACTIVATOR DEVR_DOSR"/>
    <property type="match status" value="1"/>
</dbReference>
<dbReference type="PANTHER" id="PTHR44688">
    <property type="entry name" value="DNA-BINDING TRANSCRIPTIONAL ACTIVATOR DEVR_DOSR"/>
    <property type="match status" value="1"/>
</dbReference>
<dbReference type="CDD" id="cd06170">
    <property type="entry name" value="LuxR_C_like"/>
    <property type="match status" value="1"/>
</dbReference>
<dbReference type="HOGENOM" id="CLU_067793_0_0_6"/>
<dbReference type="Gene3D" id="1.10.10.10">
    <property type="entry name" value="Winged helix-like DNA-binding domain superfamily/Winged helix DNA-binding domain"/>
    <property type="match status" value="1"/>
</dbReference>
<dbReference type="PROSITE" id="PS50043">
    <property type="entry name" value="HTH_LUXR_2"/>
    <property type="match status" value="1"/>
</dbReference>
<dbReference type="Pfam" id="PF00196">
    <property type="entry name" value="GerE"/>
    <property type="match status" value="1"/>
</dbReference>
<name>A0A077F8M4_9PSED</name>
<dbReference type="eggNOG" id="COG2197">
    <property type="taxonomic scope" value="Bacteria"/>
</dbReference>
<organism evidence="5 6">
    <name type="scientific">Pseudomonas alkylphenolica</name>
    <dbReference type="NCBI Taxonomy" id="237609"/>
    <lineage>
        <taxon>Bacteria</taxon>
        <taxon>Pseudomonadati</taxon>
        <taxon>Pseudomonadota</taxon>
        <taxon>Gammaproteobacteria</taxon>
        <taxon>Pseudomonadales</taxon>
        <taxon>Pseudomonadaceae</taxon>
        <taxon>Pseudomonas</taxon>
    </lineage>
</organism>
<evidence type="ECO:0000256" key="1">
    <source>
        <dbReference type="ARBA" id="ARBA00023015"/>
    </source>
</evidence>
<sequence length="290" mass="32972">MQEVKRKMGSNRLQSEEWFQQIAHVVDCIGTSGFVESLFAALNSLAPAHAITVFLFPHEGLPSALFERDEEGPWMPEGNVRKYLEGFYLLCPFYRASMEGIAPGCYRLSDVAPDHFKRSKYYLSFYQHARLEDELNYIVPLGPKLTIAVALASTCRMSRQQVDELKRIAPWVLAVVRRHWGDLDADSLGGRFESALGRQINAALTKFGSSLLTERECLVAQYMLRGHSIRSLAERLGISEDTVKTHRKHLYAKLDIAKQSELFSLFIDSVAQAQEGLSKDPLESYLRRRR</sequence>
<dbReference type="GO" id="GO:0003677">
    <property type="term" value="F:DNA binding"/>
    <property type="evidence" value="ECO:0007669"/>
    <property type="project" value="UniProtKB-KW"/>
</dbReference>
<evidence type="ECO:0000313" key="5">
    <source>
        <dbReference type="EMBL" id="AIL61852.1"/>
    </source>
</evidence>
<dbReference type="Proteomes" id="UP000028931">
    <property type="component" value="Chromosome"/>
</dbReference>
<keyword evidence="2" id="KW-0238">DNA-binding</keyword>